<evidence type="ECO:0000313" key="2">
    <source>
        <dbReference type="EMBL" id="VTP05327.1"/>
    </source>
</evidence>
<feature type="compositionally biased region" description="Basic residues" evidence="1">
    <location>
        <begin position="94"/>
        <end position="107"/>
    </location>
</feature>
<feature type="region of interest" description="Disordered" evidence="1">
    <location>
        <begin position="24"/>
        <end position="62"/>
    </location>
</feature>
<feature type="compositionally biased region" description="Pro residues" evidence="1">
    <location>
        <begin position="49"/>
        <end position="58"/>
    </location>
</feature>
<reference evidence="2" key="1">
    <citation type="submission" date="2019-05" db="EMBL/GenBank/DDBJ databases">
        <authorList>
            <person name="Naeem R."/>
            <person name="Antony C."/>
            <person name="Guan Q."/>
        </authorList>
    </citation>
    <scope>NUCLEOTIDE SEQUENCE</scope>
    <source>
        <strain evidence="2">3</strain>
    </source>
</reference>
<evidence type="ECO:0000256" key="1">
    <source>
        <dbReference type="SAM" id="MobiDB-lite"/>
    </source>
</evidence>
<accession>A0A653F6E8</accession>
<proteinExistence type="predicted"/>
<gene>
    <name evidence="2" type="ORF">BIN_B_05169</name>
</gene>
<sequence length="222" mass="24262">MERKFWVCSIERGHGKLLWPATEQCLGPSPLGHPRTTTHRHRHLDRTDLPPPAPPSRPIRPRNRNCHLFLQQTQIPCLARVRASNTNSCDSRSARRGSQRSSRRRRASGSQCRPGCRPDGQAAARGQQKFVPFGRRTVGGPGAIAMVECSDNSLPGGPTSARYTLFRDTGTLESPSPLFTTHTTSGPPTALDRAPRRLLGLDRTASPVARSLAATLKATPLP</sequence>
<protein>
    <submittedName>
        <fullName evidence="2">Uncharacterized protein</fullName>
    </submittedName>
</protein>
<organism evidence="2">
    <name type="scientific">Mycobacterium kansasii</name>
    <dbReference type="NCBI Taxonomy" id="1768"/>
    <lineage>
        <taxon>Bacteria</taxon>
        <taxon>Bacillati</taxon>
        <taxon>Actinomycetota</taxon>
        <taxon>Actinomycetes</taxon>
        <taxon>Mycobacteriales</taxon>
        <taxon>Mycobacteriaceae</taxon>
        <taxon>Mycobacterium</taxon>
    </lineage>
</organism>
<dbReference type="AlphaFoldDB" id="A0A653F6E8"/>
<feature type="region of interest" description="Disordered" evidence="1">
    <location>
        <begin position="86"/>
        <end position="126"/>
    </location>
</feature>
<dbReference type="EMBL" id="LR589389">
    <property type="protein sequence ID" value="VTP05327.1"/>
    <property type="molecule type" value="Genomic_DNA"/>
</dbReference>
<name>A0A653F6E8_MYCKA</name>